<accession>A0A1Z9Z1J7</accession>
<name>A0A1Z9Z1J7_9GAMM</name>
<keyword evidence="2" id="KW-1185">Reference proteome</keyword>
<evidence type="ECO:0000313" key="1">
    <source>
        <dbReference type="EMBL" id="OUY08325.1"/>
    </source>
</evidence>
<reference evidence="1 2" key="1">
    <citation type="submission" date="2017-05" db="EMBL/GenBank/DDBJ databases">
        <title>Acinetobacter populi ANC 5415 (= PBJ7), whole genome shotgun sequencing project.</title>
        <authorList>
            <person name="Nemec A."/>
            <person name="Radolfova-Krizova L."/>
        </authorList>
    </citation>
    <scope>NUCLEOTIDE SEQUENCE [LARGE SCALE GENOMIC DNA]</scope>
    <source>
        <strain evidence="1 2">PBJ7</strain>
    </source>
</reference>
<dbReference type="PROSITE" id="PS51257">
    <property type="entry name" value="PROKAR_LIPOPROTEIN"/>
    <property type="match status" value="1"/>
</dbReference>
<dbReference type="OrthoDB" id="6717053at2"/>
<proteinExistence type="predicted"/>
<sequence>MDAFVKNWSAGFIMFGCLTTTVVYAVETVPDEKLASTASQNAIVSALSKTNKTNFLIEEELLKREMPAYQSIKLLNIQYPNSFEKVTATQKENSTQDFGSEPYSYRWAGNYQDIYDVNKSGQVFFNQQSGHYELSNVRGLVRVNVDTY</sequence>
<dbReference type="RefSeq" id="WP_087618965.1">
    <property type="nucleotide sequence ID" value="NZ_NEXX01000001.1"/>
</dbReference>
<dbReference type="AlphaFoldDB" id="A0A1Z9Z1J7"/>
<comment type="caution">
    <text evidence="1">The sequence shown here is derived from an EMBL/GenBank/DDBJ whole genome shotgun (WGS) entry which is preliminary data.</text>
</comment>
<dbReference type="EMBL" id="NEXX01000001">
    <property type="protein sequence ID" value="OUY08325.1"/>
    <property type="molecule type" value="Genomic_DNA"/>
</dbReference>
<gene>
    <name evidence="1" type="ORF">CAP51_01495</name>
</gene>
<organism evidence="1 2">
    <name type="scientific">Acinetobacter populi</name>
    <dbReference type="NCBI Taxonomy" id="1582270"/>
    <lineage>
        <taxon>Bacteria</taxon>
        <taxon>Pseudomonadati</taxon>
        <taxon>Pseudomonadota</taxon>
        <taxon>Gammaproteobacteria</taxon>
        <taxon>Moraxellales</taxon>
        <taxon>Moraxellaceae</taxon>
        <taxon>Acinetobacter</taxon>
    </lineage>
</organism>
<evidence type="ECO:0000313" key="2">
    <source>
        <dbReference type="Proteomes" id="UP000196536"/>
    </source>
</evidence>
<protein>
    <submittedName>
        <fullName evidence="1">Uncharacterized protein</fullName>
    </submittedName>
</protein>
<dbReference type="Proteomes" id="UP000196536">
    <property type="component" value="Unassembled WGS sequence"/>
</dbReference>